<dbReference type="Pfam" id="PF02518">
    <property type="entry name" value="HATPase_c"/>
    <property type="match status" value="1"/>
</dbReference>
<keyword evidence="7" id="KW-0472">Membrane</keyword>
<keyword evidence="3" id="KW-0597">Phosphoprotein</keyword>
<organism evidence="12 21">
    <name type="scientific">Phocaeicola dorei</name>
    <dbReference type="NCBI Taxonomy" id="357276"/>
    <lineage>
        <taxon>Bacteria</taxon>
        <taxon>Pseudomonadati</taxon>
        <taxon>Bacteroidota</taxon>
        <taxon>Bacteroidia</taxon>
        <taxon>Bacteroidales</taxon>
        <taxon>Bacteroidaceae</taxon>
        <taxon>Phocaeicola</taxon>
    </lineage>
</organism>
<reference evidence="9" key="5">
    <citation type="submission" date="2022-01" db="EMBL/GenBank/DDBJ databases">
        <title>Novel bile acid biosynthetic pathways are enriched in the microbiome of centenarians.</title>
        <authorList>
            <person name="Sato Y."/>
            <person name="Atarashi K."/>
            <person name="Plichta R.D."/>
            <person name="Arai Y."/>
            <person name="Sasajima S."/>
            <person name="Kearney M.S."/>
            <person name="Suda W."/>
            <person name="Takeshita K."/>
            <person name="Sasaki T."/>
            <person name="Okamoto S."/>
            <person name="Skelly N.A."/>
            <person name="Okamura Y."/>
            <person name="Vlamakis H."/>
            <person name="Li Y."/>
            <person name="Tanoue T."/>
            <person name="Takei H."/>
            <person name="Nittono H."/>
            <person name="Narushima S."/>
            <person name="Irie J."/>
            <person name="Itoh H."/>
            <person name="Moriya K."/>
            <person name="Sugiura Y."/>
            <person name="Suematsu M."/>
            <person name="Moritoki N."/>
            <person name="Shibata S."/>
            <person name="Littman R.D."/>
            <person name="Fischbach A.M."/>
            <person name="Uwamino Y."/>
            <person name="Inoue T."/>
            <person name="Honda A."/>
            <person name="Hattori M."/>
            <person name="Murai T."/>
            <person name="Xavier J.R."/>
            <person name="Hirose N."/>
            <person name="Honda K."/>
        </authorList>
    </citation>
    <scope>NUCLEOTIDE SEQUENCE</scope>
    <source>
        <strain evidence="9">CE91-St7</strain>
    </source>
</reference>
<accession>A0A076IM35</accession>
<evidence type="ECO:0000256" key="4">
    <source>
        <dbReference type="ARBA" id="ARBA00022679"/>
    </source>
</evidence>
<dbReference type="Pfam" id="PF00512">
    <property type="entry name" value="HisKA"/>
    <property type="match status" value="1"/>
</dbReference>
<evidence type="ECO:0000313" key="16">
    <source>
        <dbReference type="EMBL" id="QJR79001.1"/>
    </source>
</evidence>
<evidence type="ECO:0000313" key="19">
    <source>
        <dbReference type="Proteomes" id="UP000347681"/>
    </source>
</evidence>
<evidence type="ECO:0000256" key="2">
    <source>
        <dbReference type="ARBA" id="ARBA00012438"/>
    </source>
</evidence>
<feature type="domain" description="Histidine kinase" evidence="8">
    <location>
        <begin position="215"/>
        <end position="434"/>
    </location>
</feature>
<reference evidence="14" key="4">
    <citation type="submission" date="2021-06" db="EMBL/GenBank/DDBJ databases">
        <title>Collection of gut derived symbiotic bacterial strains cultured from healthy donors.</title>
        <authorList>
            <person name="Lin H."/>
            <person name="Littmann E."/>
            <person name="Pamer E.G."/>
        </authorList>
    </citation>
    <scope>NUCLEOTIDE SEQUENCE</scope>
    <source>
        <strain evidence="14">MSK.5.10</strain>
    </source>
</reference>
<dbReference type="GeneID" id="93449508"/>
<dbReference type="PROSITE" id="PS50109">
    <property type="entry name" value="HIS_KIN"/>
    <property type="match status" value="1"/>
</dbReference>
<evidence type="ECO:0000313" key="18">
    <source>
        <dbReference type="Proteomes" id="UP000294834"/>
    </source>
</evidence>
<dbReference type="Proteomes" id="UP000441162">
    <property type="component" value="Unassembled WGS sequence"/>
</dbReference>
<dbReference type="PRINTS" id="PR00344">
    <property type="entry name" value="BCTRLSENSOR"/>
</dbReference>
<keyword evidence="4" id="KW-0808">Transferase</keyword>
<evidence type="ECO:0000313" key="22">
    <source>
        <dbReference type="Proteomes" id="UP000481700"/>
    </source>
</evidence>
<dbReference type="SUPFAM" id="SSF55874">
    <property type="entry name" value="ATPase domain of HSP90 chaperone/DNA topoisomerase II/histidine kinase"/>
    <property type="match status" value="1"/>
</dbReference>
<keyword evidence="7" id="KW-0812">Transmembrane</keyword>
<evidence type="ECO:0000256" key="6">
    <source>
        <dbReference type="ARBA" id="ARBA00023012"/>
    </source>
</evidence>
<keyword evidence="6" id="KW-0902">Two-component regulatory system</keyword>
<dbReference type="InterPro" id="IPR005467">
    <property type="entry name" value="His_kinase_dom"/>
</dbReference>
<dbReference type="Proteomes" id="UP001055104">
    <property type="component" value="Unassembled WGS sequence"/>
</dbReference>
<name>A0A076IM35_9BACT</name>
<evidence type="ECO:0000313" key="21">
    <source>
        <dbReference type="Proteomes" id="UP000481616"/>
    </source>
</evidence>
<dbReference type="EMBL" id="JAHOAX010000006">
    <property type="protein sequence ID" value="MBV3123340.1"/>
    <property type="molecule type" value="Genomic_DNA"/>
</dbReference>
<dbReference type="RefSeq" id="WP_007834191.1">
    <property type="nucleotide sequence ID" value="NZ_BAABZF010000001.1"/>
</dbReference>
<dbReference type="PANTHER" id="PTHR43711">
    <property type="entry name" value="TWO-COMPONENT HISTIDINE KINASE"/>
    <property type="match status" value="1"/>
</dbReference>
<dbReference type="Gene3D" id="1.10.287.130">
    <property type="match status" value="1"/>
</dbReference>
<dbReference type="EMBL" id="BQOB01000001">
    <property type="protein sequence ID" value="GKH80451.1"/>
    <property type="molecule type" value="Genomic_DNA"/>
</dbReference>
<evidence type="ECO:0000313" key="23">
    <source>
        <dbReference type="Proteomes" id="UP000500949"/>
    </source>
</evidence>
<dbReference type="AlphaFoldDB" id="A0A076IM35"/>
<dbReference type="EC" id="2.7.13.3" evidence="2"/>
<keyword evidence="7" id="KW-1133">Transmembrane helix</keyword>
<dbReference type="InterPro" id="IPR003661">
    <property type="entry name" value="HisK_dim/P_dom"/>
</dbReference>
<dbReference type="Gene3D" id="3.30.565.10">
    <property type="entry name" value="Histidine kinase-like ATPase, C-terminal domain"/>
    <property type="match status" value="1"/>
</dbReference>
<evidence type="ECO:0000313" key="15">
    <source>
        <dbReference type="EMBL" id="MDU0271389.1"/>
    </source>
</evidence>
<evidence type="ECO:0000313" key="9">
    <source>
        <dbReference type="EMBL" id="GKH80451.1"/>
    </source>
</evidence>
<evidence type="ECO:0000313" key="17">
    <source>
        <dbReference type="EMBL" id="TDB03529.1"/>
    </source>
</evidence>
<evidence type="ECO:0000256" key="5">
    <source>
        <dbReference type="ARBA" id="ARBA00022777"/>
    </source>
</evidence>
<keyword evidence="5 12" id="KW-0418">Kinase</keyword>
<evidence type="ECO:0000313" key="20">
    <source>
        <dbReference type="Proteomes" id="UP000441162"/>
    </source>
</evidence>
<dbReference type="SMART" id="SM00387">
    <property type="entry name" value="HATPase_c"/>
    <property type="match status" value="1"/>
</dbReference>
<reference evidence="19 20" key="1">
    <citation type="journal article" date="2019" name="Nat. Med.">
        <title>A library of human gut bacterial isolates paired with longitudinal multiomics data enables mechanistic microbiome research.</title>
        <authorList>
            <person name="Poyet M."/>
            <person name="Groussin M."/>
            <person name="Gibbons S.M."/>
            <person name="Avila-Pacheco J."/>
            <person name="Jiang X."/>
            <person name="Kearney S.M."/>
            <person name="Perrotta A.R."/>
            <person name="Berdy B."/>
            <person name="Zhao S."/>
            <person name="Lieberman T.D."/>
            <person name="Swanson P.K."/>
            <person name="Smith M."/>
            <person name="Roesemann S."/>
            <person name="Alexander J.E."/>
            <person name="Rich S.A."/>
            <person name="Livny J."/>
            <person name="Vlamakis H."/>
            <person name="Clish C."/>
            <person name="Bullock K."/>
            <person name="Deik A."/>
            <person name="Scott J."/>
            <person name="Pierce K.A."/>
            <person name="Xavier R.J."/>
            <person name="Alm E.J."/>
        </authorList>
    </citation>
    <scope>NUCLEOTIDE SEQUENCE [LARGE SCALE GENOMIC DNA]</scope>
    <source>
        <strain evidence="12 21">BIOML-A1</strain>
        <strain evidence="10 22">BIOML-A25</strain>
        <strain evidence="13 20">BIOML-A4</strain>
        <strain evidence="11 19">BIOML-A5</strain>
    </source>
</reference>
<dbReference type="Proteomes" id="UP000777173">
    <property type="component" value="Unassembled WGS sequence"/>
</dbReference>
<dbReference type="Proteomes" id="UP000481700">
    <property type="component" value="Unassembled WGS sequence"/>
</dbReference>
<dbReference type="InterPro" id="IPR004358">
    <property type="entry name" value="Sig_transdc_His_kin-like_C"/>
</dbReference>
<dbReference type="PANTHER" id="PTHR43711:SF26">
    <property type="entry name" value="SENSOR HISTIDINE KINASE RCSC"/>
    <property type="match status" value="1"/>
</dbReference>
<proteinExistence type="predicted"/>
<evidence type="ECO:0000256" key="3">
    <source>
        <dbReference type="ARBA" id="ARBA00022553"/>
    </source>
</evidence>
<evidence type="ECO:0000313" key="13">
    <source>
        <dbReference type="EMBL" id="KAA5401014.1"/>
    </source>
</evidence>
<evidence type="ECO:0000313" key="10">
    <source>
        <dbReference type="EMBL" id="KAA5324057.1"/>
    </source>
</evidence>
<dbReference type="EMBL" id="SLTX01000002">
    <property type="protein sequence ID" value="TDB03529.1"/>
    <property type="molecule type" value="Genomic_DNA"/>
</dbReference>
<sequence length="437" mass="50020">MKGRHIKILTIFGLIAIIALQTIWLCNAYIQFSQSIYKDSNDILKKSLNREASIRFEKTPKGTMINGAPIKDSNEIVPEIAYLNEGLLKLGLELSLTNVDSLANDFLKATNIESTITIYLLNTDTEKVLNKSKNDLDIHSFGIIKTDIIPIRTDLSQGVQMILINPYYTIIKRMGLLLIATVILMIFVIGCIVYQIKIIARQNKIAQLREDFSYAMIHDMKTPLSSITMCTSFLHSGRLDDKPEMKEKYFTIVENEADHLLALTNKILTLSKLENHKLEMNKKKISFEPIIEDLKEKFITKSDKPIHFTIDLKAKEVYVDEEFFKELMSNLIDNAIKYSKKSIEIKISSHYDDKYTIIKIYDNGMGISEKDQRTIFDKFERASATKRTKFGGATGFGLGLNYVYQVIEAHEGKIYVNSIEGDFTEFTLFIPKIMEEL</sequence>
<comment type="catalytic activity">
    <reaction evidence="1">
        <text>ATP + protein L-histidine = ADP + protein N-phospho-L-histidine.</text>
        <dbReference type="EC" id="2.7.13.3"/>
    </reaction>
</comment>
<dbReference type="InterPro" id="IPR050736">
    <property type="entry name" value="Sensor_HK_Regulatory"/>
</dbReference>
<dbReference type="CDD" id="cd00075">
    <property type="entry name" value="HATPase"/>
    <property type="match status" value="1"/>
</dbReference>
<dbReference type="EMBL" id="VVZB01000003">
    <property type="protein sequence ID" value="KAA5384225.1"/>
    <property type="molecule type" value="Genomic_DNA"/>
</dbReference>
<reference evidence="16 23" key="3">
    <citation type="submission" date="2019-11" db="EMBL/GenBank/DDBJ databases">
        <title>Complete genome sequence of Bacteroides dorei DSM 17855.</title>
        <authorList>
            <person name="Russell J.T."/>
        </authorList>
    </citation>
    <scope>NUCLEOTIDE SEQUENCE [LARGE SCALE GENOMIC DNA]</scope>
    <source>
        <strain evidence="16 23">DSM 17855</strain>
    </source>
</reference>
<gene>
    <name evidence="9" type="ORF">CE91St7_13350</name>
    <name evidence="17" type="ORF">E1J06_20380</name>
    <name evidence="13" type="ORF">F2Y51_23660</name>
    <name evidence="12" type="ORF">F2Y58_23725</name>
    <name evidence="11" type="ORF">F2Y61_08040</name>
    <name evidence="10" type="ORF">F2Z07_03190</name>
    <name evidence="16" type="ORF">GKD17_22840</name>
    <name evidence="14" type="ORF">KSU80_09120</name>
    <name evidence="15" type="ORF">RVH45_16150</name>
</gene>
<dbReference type="EMBL" id="VVYY01000043">
    <property type="protein sequence ID" value="KAA5391452.1"/>
    <property type="molecule type" value="Genomic_DNA"/>
</dbReference>
<dbReference type="Proteomes" id="UP000347681">
    <property type="component" value="Unassembled WGS sequence"/>
</dbReference>
<evidence type="ECO:0000313" key="12">
    <source>
        <dbReference type="EMBL" id="KAA5391452.1"/>
    </source>
</evidence>
<dbReference type="Proteomes" id="UP000481616">
    <property type="component" value="Unassembled WGS sequence"/>
</dbReference>
<dbReference type="eggNOG" id="COG2205">
    <property type="taxonomic scope" value="Bacteria"/>
</dbReference>
<dbReference type="InterPro" id="IPR036097">
    <property type="entry name" value="HisK_dim/P_sf"/>
</dbReference>
<dbReference type="GO" id="GO:0000155">
    <property type="term" value="F:phosphorelay sensor kinase activity"/>
    <property type="evidence" value="ECO:0007669"/>
    <property type="project" value="InterPro"/>
</dbReference>
<dbReference type="EMBL" id="CP046176">
    <property type="protein sequence ID" value="QJR79001.1"/>
    <property type="molecule type" value="Genomic_DNA"/>
</dbReference>
<evidence type="ECO:0000259" key="8">
    <source>
        <dbReference type="PROSITE" id="PS50109"/>
    </source>
</evidence>
<evidence type="ECO:0000256" key="1">
    <source>
        <dbReference type="ARBA" id="ARBA00000085"/>
    </source>
</evidence>
<dbReference type="KEGG" id="bdo:EL88_00160"/>
<dbReference type="KEGG" id="bdh:GV66_05965"/>
<dbReference type="EMBL" id="VVZA01000047">
    <property type="protein sequence ID" value="KAA5401014.1"/>
    <property type="molecule type" value="Genomic_DNA"/>
</dbReference>
<dbReference type="SMART" id="SM00388">
    <property type="entry name" value="HisKA"/>
    <property type="match status" value="1"/>
</dbReference>
<evidence type="ECO:0000256" key="7">
    <source>
        <dbReference type="SAM" id="Phobius"/>
    </source>
</evidence>
<dbReference type="InterPro" id="IPR036890">
    <property type="entry name" value="HATPase_C_sf"/>
</dbReference>
<feature type="transmembrane region" description="Helical" evidence="7">
    <location>
        <begin position="174"/>
        <end position="194"/>
    </location>
</feature>
<dbReference type="Proteomes" id="UP000500949">
    <property type="component" value="Chromosome"/>
</dbReference>
<evidence type="ECO:0000313" key="11">
    <source>
        <dbReference type="EMBL" id="KAA5384225.1"/>
    </source>
</evidence>
<dbReference type="EMBL" id="JAWDEV010000011">
    <property type="protein sequence ID" value="MDU0271389.1"/>
    <property type="molecule type" value="Genomic_DNA"/>
</dbReference>
<dbReference type="InterPro" id="IPR003594">
    <property type="entry name" value="HATPase_dom"/>
</dbReference>
<protein>
    <recommendedName>
        <fullName evidence="2">histidine kinase</fullName>
        <ecNumber evidence="2">2.7.13.3</ecNumber>
    </recommendedName>
</protein>
<dbReference type="Proteomes" id="UP001181086">
    <property type="component" value="Unassembled WGS sequence"/>
</dbReference>
<reference evidence="17 18" key="2">
    <citation type="journal article" date="2019" name="Nat. Microbiol.">
        <title>Genomic variation and strain-specific functional adaptation in the human gut microbiome during early life.</title>
        <authorList>
            <person name="Vatanen T."/>
            <person name="Plichta D.R."/>
            <person name="Somani J."/>
            <person name="Munch P.C."/>
            <person name="Arthur T.D."/>
            <person name="Hall A.B."/>
            <person name="Rudolf S."/>
            <person name="Oakeley E.J."/>
            <person name="Ke X."/>
            <person name="Young R.A."/>
            <person name="Haiser H.J."/>
            <person name="Kolde R."/>
            <person name="Yassour M."/>
            <person name="Luopajarvi K."/>
            <person name="Siljander H."/>
            <person name="Virtanen S.M."/>
            <person name="Ilonen J."/>
            <person name="Uibo R."/>
            <person name="Tillmann V."/>
            <person name="Mokurov S."/>
            <person name="Dorshakova N."/>
            <person name="Porter J.A."/>
            <person name="McHardy A.C."/>
            <person name="Lahdesmaki H."/>
            <person name="Vlamakis H."/>
            <person name="Huttenhower C."/>
            <person name="Knip M."/>
            <person name="Xavier R.J."/>
        </authorList>
    </citation>
    <scope>NUCLEOTIDE SEQUENCE [LARGE SCALE GENOMIC DNA]</scope>
    <source>
        <strain evidence="17 18">RJX1052</strain>
    </source>
</reference>
<evidence type="ECO:0000313" key="14">
    <source>
        <dbReference type="EMBL" id="MBV3123340.1"/>
    </source>
</evidence>
<reference evidence="15" key="6">
    <citation type="submission" date="2023-10" db="EMBL/GenBank/DDBJ databases">
        <title>Genome of Potential pathogenic bacteria in Crohn's disease.</title>
        <authorList>
            <person name="Rodriguez-Palacios A."/>
        </authorList>
    </citation>
    <scope>NUCLEOTIDE SEQUENCE</scope>
    <source>
        <strain evidence="15">CavFT-hAR62</strain>
    </source>
</reference>
<dbReference type="Proteomes" id="UP000294834">
    <property type="component" value="Unassembled WGS sequence"/>
</dbReference>
<dbReference type="EMBL" id="VVZV01000002">
    <property type="protein sequence ID" value="KAA5324057.1"/>
    <property type="molecule type" value="Genomic_DNA"/>
</dbReference>
<dbReference type="CDD" id="cd00082">
    <property type="entry name" value="HisKA"/>
    <property type="match status" value="1"/>
</dbReference>
<dbReference type="SUPFAM" id="SSF47384">
    <property type="entry name" value="Homodimeric domain of signal transducing histidine kinase"/>
    <property type="match status" value="1"/>
</dbReference>